<dbReference type="AlphaFoldDB" id="A0A9N9L082"/>
<protein>
    <submittedName>
        <fullName evidence="1">Uncharacterized protein</fullName>
    </submittedName>
</protein>
<sequence length="95" mass="10941">MLLDNIVYGTGSRPSRDFCHFAMLIKCLPKFSKLTVETQAYEVEPMVVWCRKSVQAINHVHIMPPNFLPFPSRQFSLVRVRGFFLLNVSAPVKDE</sequence>
<proteinExistence type="predicted"/>
<organism evidence="1 2">
    <name type="scientific">Hymenoscyphus fraxineus</name>
    <dbReference type="NCBI Taxonomy" id="746836"/>
    <lineage>
        <taxon>Eukaryota</taxon>
        <taxon>Fungi</taxon>
        <taxon>Dikarya</taxon>
        <taxon>Ascomycota</taxon>
        <taxon>Pezizomycotina</taxon>
        <taxon>Leotiomycetes</taxon>
        <taxon>Helotiales</taxon>
        <taxon>Helotiaceae</taxon>
        <taxon>Hymenoscyphus</taxon>
    </lineage>
</organism>
<dbReference type="Proteomes" id="UP000696280">
    <property type="component" value="Unassembled WGS sequence"/>
</dbReference>
<reference evidence="1" key="1">
    <citation type="submission" date="2021-07" db="EMBL/GenBank/DDBJ databases">
        <authorList>
            <person name="Durling M."/>
        </authorList>
    </citation>
    <scope>NUCLEOTIDE SEQUENCE</scope>
</reference>
<dbReference type="EMBL" id="CAJVRL010000067">
    <property type="protein sequence ID" value="CAG8955938.1"/>
    <property type="molecule type" value="Genomic_DNA"/>
</dbReference>
<gene>
    <name evidence="1" type="ORF">HYFRA_00008791</name>
</gene>
<name>A0A9N9L082_9HELO</name>
<keyword evidence="2" id="KW-1185">Reference proteome</keyword>
<evidence type="ECO:0000313" key="1">
    <source>
        <dbReference type="EMBL" id="CAG8955938.1"/>
    </source>
</evidence>
<accession>A0A9N9L082</accession>
<comment type="caution">
    <text evidence="1">The sequence shown here is derived from an EMBL/GenBank/DDBJ whole genome shotgun (WGS) entry which is preliminary data.</text>
</comment>
<evidence type="ECO:0000313" key="2">
    <source>
        <dbReference type="Proteomes" id="UP000696280"/>
    </source>
</evidence>